<dbReference type="EMBL" id="JSUH01000010">
    <property type="protein sequence ID" value="KHD97041.1"/>
    <property type="molecule type" value="Genomic_DNA"/>
</dbReference>
<keyword evidence="1" id="KW-0560">Oxidoreductase</keyword>
<name>A0A0A6VR00_KOCRO</name>
<dbReference type="AlphaFoldDB" id="A0A0A6VR00"/>
<dbReference type="InterPro" id="IPR036812">
    <property type="entry name" value="NAD(P)_OxRdtase_dom_sf"/>
</dbReference>
<evidence type="ECO:0000313" key="3">
    <source>
        <dbReference type="EMBL" id="KHD97041.1"/>
    </source>
</evidence>
<gene>
    <name evidence="3" type="ORF">GY22_11560</name>
</gene>
<comment type="caution">
    <text evidence="3">The sequence shown here is derived from an EMBL/GenBank/DDBJ whole genome shotgun (WGS) entry which is preliminary data.</text>
</comment>
<dbReference type="OrthoDB" id="9768793at2"/>
<dbReference type="InterPro" id="IPR050791">
    <property type="entry name" value="Aldo-Keto_reductase"/>
</dbReference>
<evidence type="ECO:0000313" key="4">
    <source>
        <dbReference type="Proteomes" id="UP000030466"/>
    </source>
</evidence>
<protein>
    <submittedName>
        <fullName evidence="3">Aldo/keto reductase</fullName>
    </submittedName>
</protein>
<proteinExistence type="predicted"/>
<dbReference type="Proteomes" id="UP000030466">
    <property type="component" value="Unassembled WGS sequence"/>
</dbReference>
<accession>A0A0A6VR00</accession>
<dbReference type="GO" id="GO:0016491">
    <property type="term" value="F:oxidoreductase activity"/>
    <property type="evidence" value="ECO:0007669"/>
    <property type="project" value="UniProtKB-KW"/>
</dbReference>
<reference evidence="3 4" key="1">
    <citation type="journal article" date="2003" name="Int. J. Syst. Evol. Microbiol.">
        <title>Kocuria polaris sp. nov., an orange-pigmented psychrophilic bacterium isolated from an Antarctic cyanobacterial mat sample.</title>
        <authorList>
            <person name="Reddy G.S."/>
            <person name="Prakash J.S."/>
            <person name="Prabahar V."/>
            <person name="Matsumoto G.I."/>
            <person name="Stackebrandt E."/>
            <person name="Shivaji S."/>
        </authorList>
    </citation>
    <scope>NUCLEOTIDE SEQUENCE [LARGE SCALE GENOMIC DNA]</scope>
    <source>
        <strain evidence="3 4">CMS 76or</strain>
    </source>
</reference>
<dbReference type="Pfam" id="PF00248">
    <property type="entry name" value="Aldo_ket_red"/>
    <property type="match status" value="1"/>
</dbReference>
<keyword evidence="4" id="KW-1185">Reference proteome</keyword>
<dbReference type="RefSeq" id="WP_035927739.1">
    <property type="nucleotide sequence ID" value="NZ_JSUH01000010.1"/>
</dbReference>
<evidence type="ECO:0000259" key="2">
    <source>
        <dbReference type="Pfam" id="PF00248"/>
    </source>
</evidence>
<feature type="domain" description="NADP-dependent oxidoreductase" evidence="2">
    <location>
        <begin position="16"/>
        <end position="321"/>
    </location>
</feature>
<dbReference type="InterPro" id="IPR023210">
    <property type="entry name" value="NADP_OxRdtase_dom"/>
</dbReference>
<dbReference type="SUPFAM" id="SSF51430">
    <property type="entry name" value="NAD(P)-linked oxidoreductase"/>
    <property type="match status" value="1"/>
</dbReference>
<dbReference type="GO" id="GO:0005737">
    <property type="term" value="C:cytoplasm"/>
    <property type="evidence" value="ECO:0007669"/>
    <property type="project" value="TreeGrafter"/>
</dbReference>
<dbReference type="PANTHER" id="PTHR43625">
    <property type="entry name" value="AFLATOXIN B1 ALDEHYDE REDUCTASE"/>
    <property type="match status" value="1"/>
</dbReference>
<organism evidence="3 4">
    <name type="scientific">Kocuria rosea subsp. polaris</name>
    <dbReference type="NCBI Taxonomy" id="136273"/>
    <lineage>
        <taxon>Bacteria</taxon>
        <taxon>Bacillati</taxon>
        <taxon>Actinomycetota</taxon>
        <taxon>Actinomycetes</taxon>
        <taxon>Micrococcales</taxon>
        <taxon>Micrococcaceae</taxon>
        <taxon>Kocuria</taxon>
    </lineage>
</organism>
<dbReference type="PANTHER" id="PTHR43625:SF40">
    <property type="entry name" value="ALDO-KETO REDUCTASE YAKC [NADP(+)]"/>
    <property type="match status" value="1"/>
</dbReference>
<evidence type="ECO:0000256" key="1">
    <source>
        <dbReference type="ARBA" id="ARBA00023002"/>
    </source>
</evidence>
<dbReference type="Gene3D" id="3.20.20.100">
    <property type="entry name" value="NADP-dependent oxidoreductase domain"/>
    <property type="match status" value="1"/>
</dbReference>
<sequence>MRQIEFTPSGDRVGAMGFGAMGLSWVYDRHGLTERRKHEVLGLAVDLGMNVVDTAVLYGGGANEELVGAALAPRRDEVFLCSKTGLRAASLEPPRTERCGHPDEVRRSIEDSLRRLRTDAVDLYYLHRVDPDVPLEDTWGAMGELVTAGKVRHLGLSEVSTEQAERAHAIHPVAAVQSEYSLWTRNPEGSGPTADGDPSGDVIGWCAEHGAVFVPFSPLGRGYLSGALAGREFSGSDFRSRNPRFTPEAMAANEDAVLAPLREVAGRHGTSPAAVAIAWTTVRGEHVLPIPGTTDPGHLREDAAAADLRLTAEDLTLLDGVAAVGDRY</sequence>